<evidence type="ECO:0000313" key="1">
    <source>
        <dbReference type="EMBL" id="ARR28985.1"/>
    </source>
</evidence>
<organism evidence="1">
    <name type="scientific">Ranid herpesvirus 3</name>
    <dbReference type="NCBI Taxonomy" id="1987509"/>
    <lineage>
        <taxon>Viruses</taxon>
        <taxon>Duplodnaviria</taxon>
        <taxon>Heunggongvirae</taxon>
        <taxon>Peploviricota</taxon>
        <taxon>Herviviricetes</taxon>
        <taxon>Herpesvirales</taxon>
        <taxon>Alloherpesviridae</taxon>
        <taxon>Batravirus</taxon>
        <taxon>Batravirus ranidallo3</taxon>
    </lineage>
</organism>
<protein>
    <submittedName>
        <fullName evidence="1">Putative hydrolase protein</fullName>
    </submittedName>
</protein>
<dbReference type="InterPro" id="IPR008928">
    <property type="entry name" value="6-hairpin_glycosidase_sf"/>
</dbReference>
<dbReference type="GeneID" id="32878319"/>
<keyword evidence="2" id="KW-1185">Reference proteome</keyword>
<dbReference type="GO" id="GO:0005975">
    <property type="term" value="P:carbohydrate metabolic process"/>
    <property type="evidence" value="ECO:0007669"/>
    <property type="project" value="InterPro"/>
</dbReference>
<keyword evidence="1" id="KW-0378">Hydrolase</keyword>
<accession>A0A1X9T5M8</accession>
<dbReference type="SUPFAM" id="SSF48208">
    <property type="entry name" value="Six-hairpin glycosidases"/>
    <property type="match status" value="1"/>
</dbReference>
<dbReference type="EMBL" id="KX832224">
    <property type="protein sequence ID" value="ARR28985.1"/>
    <property type="molecule type" value="Genomic_DNA"/>
</dbReference>
<sequence>MIYKCSVISAKMFYIVLFVFPFCSAAFNGTQDSIVLSGIWTLGDTINGSEGEQMFTIPNVSDSNPITEALITLTLVIPNDSYCFDCVNARFGIALSNRANTVRWYAFIGNGTAANLVGPHVGSQIFNNRFDHPDVYSNVILPSFGKGVPLRLEYHYQNHKQFIRVWKANETRPTLPTLVSAMFSNSISPLSAITLGVTGYNYLTMYDLSVEYIKTANQTIKYACQTNESAVDANNYAANAPSIILDDDAKFVEVYKKAWLILQNNIVEPKKGRFVKPYIGLANEINAVNLLAIARSAIYNRALHAPSMLDNLYCGQYSNGYISGSPSSEAAVPEETVGSVSGLFTYSTLERKFYEMTNDLERVIKILPIVENALNFALARQFVVTSTYAWPLPTSGNVTGPVYDSQTQCPGQEMYCRECIYVDSIVQTAIAYEDLAFLLRLVEPASFKPQYYNGLAKGLWGALSNHWNHSQNRYVNYDCNGLVTNEDLSQYAALPLAEHNQALISRLQAVFDGDVPLSHRGLNDTHFSPQGYTHNGGVFDWEFYSLVKTLIRSNYTDLAIRFTKKYTSALTGVYEYTGSLFRCLAPMKMSSVALKPLKKNLTDGFYYAPCVVGTQSNGTAIFTEPEYLGMGPIALAIEVMLGIQIDGNQILWNTTRKDRHGILNLPVLNGTVSLILSARNQSYTTLCVNTTVIFKLTLLIDNYLDIINAGSSFCTLVGSPFPITKPSTVVPSTKTLLTLVTASAINTTISATIATTKANVITNSTATIIATTKANVTNNATATIIATTKANVTTNATATQIVTTTTKAPIPTVTITTVKTAVPTITTTLTSLSSTAKDIFDLADYPDLNIKCLTMIRPGLNGRRKTYWICSNPIE</sequence>
<dbReference type="GO" id="GO:0016787">
    <property type="term" value="F:hydrolase activity"/>
    <property type="evidence" value="ECO:0007669"/>
    <property type="project" value="UniProtKB-KW"/>
</dbReference>
<evidence type="ECO:0000313" key="2">
    <source>
        <dbReference type="Proteomes" id="UP000203507"/>
    </source>
</evidence>
<dbReference type="RefSeq" id="YP_009362494.1">
    <property type="nucleotide sequence ID" value="NC_034618.1"/>
</dbReference>
<dbReference type="Gene3D" id="1.50.10.10">
    <property type="match status" value="1"/>
</dbReference>
<dbReference type="Proteomes" id="UP000203507">
    <property type="component" value="Segment"/>
</dbReference>
<reference evidence="1" key="1">
    <citation type="journal article" date="2017" name="Vet. Pathol.">
        <title>Ranid Herpesvirus 3 and Proliferative Dermatitis in Free-Ranging Wild Common Frogs (Rana Temporaria).</title>
        <authorList>
            <person name="Origgi F.C."/>
            <person name="Schmidt B.R."/>
            <person name="Lohmann P."/>
            <person name="Otten P."/>
            <person name="Akdesir E."/>
            <person name="Gaschen V."/>
            <person name="Aguilar-Bultet L."/>
            <person name="Wahli T."/>
            <person name="Sattler U."/>
            <person name="Stoffel M.H."/>
        </authorList>
    </citation>
    <scope>NUCLEOTIDE SEQUENCE [LARGE SCALE GENOMIC DNA]</scope>
    <source>
        <strain evidence="1">FO1_2015</strain>
    </source>
</reference>
<name>A0A1X9T5M8_9VIRU</name>
<proteinExistence type="predicted"/>
<dbReference type="KEGG" id="vg:32878319"/>
<dbReference type="InterPro" id="IPR012341">
    <property type="entry name" value="6hp_glycosidase-like_sf"/>
</dbReference>